<evidence type="ECO:0000313" key="2">
    <source>
        <dbReference type="Proteomes" id="UP000240536"/>
    </source>
</evidence>
<proteinExistence type="predicted"/>
<dbReference type="EMBL" id="MG720308">
    <property type="protein sequence ID" value="AUR81100.1"/>
    <property type="molecule type" value="Genomic_DNA"/>
</dbReference>
<reference evidence="2" key="1">
    <citation type="submission" date="2017-12" db="EMBL/GenBank/DDBJ databases">
        <title>Phage resistance in Vibrio sp. unravels a complex metabolic adaptation strategy.</title>
        <authorList>
            <person name="Skliros D."/>
            <person name="Kalatzis P.G."/>
            <person name="Katharios P."/>
            <person name="Flemetakis E."/>
        </authorList>
    </citation>
    <scope>NUCLEOTIDE SEQUENCE [LARGE SCALE GENOMIC DNA]</scope>
</reference>
<keyword evidence="2" id="KW-1185">Reference proteome</keyword>
<dbReference type="Proteomes" id="UP000240536">
    <property type="component" value="Segment"/>
</dbReference>
<accession>A0A2I7QI80</accession>
<organism evidence="1 2">
    <name type="scientific">Vibrio phage Aphrodite1</name>
    <dbReference type="NCBI Taxonomy" id="2070057"/>
    <lineage>
        <taxon>Viruses</taxon>
        <taxon>Duplodnaviria</taxon>
        <taxon>Heunggongvirae</taxon>
        <taxon>Uroviricota</taxon>
        <taxon>Caudoviricetes</taxon>
        <taxon>Chimalliviridae</taxon>
        <taxon>Gorgonvirinae</taxon>
        <taxon>Aphroditevirus</taxon>
        <taxon>Aphroditevirus aphrodite1</taxon>
    </lineage>
</organism>
<name>A0A2I7QI80_9CAUD</name>
<gene>
    <name evidence="1" type="ORF">Aphrodite1_0032</name>
</gene>
<dbReference type="OrthoDB" id="41022at10239"/>
<sequence>MKKKKQRKKERKRQEEAGKLLAKFQLNPGMLMTPTQQAVHLDMINPTRF</sequence>
<evidence type="ECO:0000313" key="1">
    <source>
        <dbReference type="EMBL" id="AUR81100.1"/>
    </source>
</evidence>
<protein>
    <submittedName>
        <fullName evidence="1">Uncharacterized protein</fullName>
    </submittedName>
</protein>